<organism evidence="2 3">
    <name type="scientific">Streptomyces enissocaesilis</name>
    <dbReference type="NCBI Taxonomy" id="332589"/>
    <lineage>
        <taxon>Bacteria</taxon>
        <taxon>Bacillati</taxon>
        <taxon>Actinomycetota</taxon>
        <taxon>Actinomycetes</taxon>
        <taxon>Kitasatosporales</taxon>
        <taxon>Streptomycetaceae</taxon>
        <taxon>Streptomyces</taxon>
        <taxon>Streptomyces rochei group</taxon>
    </lineage>
</organism>
<evidence type="ECO:0000256" key="1">
    <source>
        <dbReference type="SAM" id="MobiDB-lite"/>
    </source>
</evidence>
<reference evidence="2 3" key="1">
    <citation type="journal article" date="2019" name="Int. J. Syst. Evol. Microbiol.">
        <title>The Global Catalogue of Microorganisms (GCM) 10K type strain sequencing project: providing services to taxonomists for standard genome sequencing and annotation.</title>
        <authorList>
            <consortium name="The Broad Institute Genomics Platform"/>
            <consortium name="The Broad Institute Genome Sequencing Center for Infectious Disease"/>
            <person name="Wu L."/>
            <person name="Ma J."/>
        </authorList>
    </citation>
    <scope>NUCLEOTIDE SEQUENCE [LARGE SCALE GENOMIC DNA]</scope>
    <source>
        <strain evidence="2 3">JCM 9088</strain>
    </source>
</reference>
<comment type="caution">
    <text evidence="2">The sequence shown here is derived from an EMBL/GenBank/DDBJ whole genome shotgun (WGS) entry which is preliminary data.</text>
</comment>
<proteinExistence type="predicted"/>
<feature type="region of interest" description="Disordered" evidence="1">
    <location>
        <begin position="18"/>
        <end position="49"/>
    </location>
</feature>
<accession>A0ABN3XBF1</accession>
<name>A0ABN3XBF1_9ACTN</name>
<gene>
    <name evidence="2" type="ORF">GCM10010446_35730</name>
</gene>
<evidence type="ECO:0000313" key="3">
    <source>
        <dbReference type="Proteomes" id="UP001500403"/>
    </source>
</evidence>
<dbReference type="RefSeq" id="WP_344496248.1">
    <property type="nucleotide sequence ID" value="NZ_BAAAUD010000036.1"/>
</dbReference>
<feature type="compositionally biased region" description="Low complexity" evidence="1">
    <location>
        <begin position="26"/>
        <end position="38"/>
    </location>
</feature>
<protein>
    <submittedName>
        <fullName evidence="2">Uncharacterized protein</fullName>
    </submittedName>
</protein>
<dbReference type="Proteomes" id="UP001500403">
    <property type="component" value="Unassembled WGS sequence"/>
</dbReference>
<keyword evidence="3" id="KW-1185">Reference proteome</keyword>
<dbReference type="EMBL" id="BAAAUD010000036">
    <property type="protein sequence ID" value="GAA2947349.1"/>
    <property type="molecule type" value="Genomic_DNA"/>
</dbReference>
<evidence type="ECO:0000313" key="2">
    <source>
        <dbReference type="EMBL" id="GAA2947349.1"/>
    </source>
</evidence>
<sequence>MELLRREHLPQRQALVRGRLTRPRARAAPARPLGVPLGQTRRQPATEYHSPGRGTAYLIGLSLLTEVLALLTPGPVRPWGEAVPSWLPVIGGRPVRVRVVVTAARIGAATVTFARWGGFAAVLLTDFDQAGGPVGGHYVLMPACYGPLPARGPLLAAVTVPYGRRCQRVTSTARTPRDRGRPRAA</sequence>